<evidence type="ECO:0000313" key="3">
    <source>
        <dbReference type="Proteomes" id="UP001303046"/>
    </source>
</evidence>
<feature type="compositionally biased region" description="Polar residues" evidence="1">
    <location>
        <begin position="211"/>
        <end position="224"/>
    </location>
</feature>
<accession>A0ABR1BT84</accession>
<reference evidence="2 3" key="1">
    <citation type="submission" date="2023-08" db="EMBL/GenBank/DDBJ databases">
        <title>A Necator americanus chromosomal reference genome.</title>
        <authorList>
            <person name="Ilik V."/>
            <person name="Petrzelkova K.J."/>
            <person name="Pardy F."/>
            <person name="Fuh T."/>
            <person name="Niatou-Singa F.S."/>
            <person name="Gouil Q."/>
            <person name="Baker L."/>
            <person name="Ritchie M.E."/>
            <person name="Jex A.R."/>
            <person name="Gazzola D."/>
            <person name="Li H."/>
            <person name="Toshio Fujiwara R."/>
            <person name="Zhan B."/>
            <person name="Aroian R.V."/>
            <person name="Pafco B."/>
            <person name="Schwarz E.M."/>
        </authorList>
    </citation>
    <scope>NUCLEOTIDE SEQUENCE [LARGE SCALE GENOMIC DNA]</scope>
    <source>
        <strain evidence="2 3">Aroian</strain>
        <tissue evidence="2">Whole animal</tissue>
    </source>
</reference>
<dbReference type="InterPro" id="IPR012340">
    <property type="entry name" value="NA-bd_OB-fold"/>
</dbReference>
<evidence type="ECO:0000256" key="1">
    <source>
        <dbReference type="SAM" id="MobiDB-lite"/>
    </source>
</evidence>
<keyword evidence="3" id="KW-1185">Reference proteome</keyword>
<dbReference type="SUPFAM" id="SSF50249">
    <property type="entry name" value="Nucleic acid-binding proteins"/>
    <property type="match status" value="1"/>
</dbReference>
<organism evidence="2 3">
    <name type="scientific">Necator americanus</name>
    <name type="common">Human hookworm</name>
    <dbReference type="NCBI Taxonomy" id="51031"/>
    <lineage>
        <taxon>Eukaryota</taxon>
        <taxon>Metazoa</taxon>
        <taxon>Ecdysozoa</taxon>
        <taxon>Nematoda</taxon>
        <taxon>Chromadorea</taxon>
        <taxon>Rhabditida</taxon>
        <taxon>Rhabditina</taxon>
        <taxon>Rhabditomorpha</taxon>
        <taxon>Strongyloidea</taxon>
        <taxon>Ancylostomatidae</taxon>
        <taxon>Bunostominae</taxon>
        <taxon>Necator</taxon>
    </lineage>
</organism>
<feature type="compositionally biased region" description="Polar residues" evidence="1">
    <location>
        <begin position="164"/>
        <end position="175"/>
    </location>
</feature>
<comment type="caution">
    <text evidence="2">The sequence shown here is derived from an EMBL/GenBank/DDBJ whole genome shotgun (WGS) entry which is preliminary data.</text>
</comment>
<dbReference type="EMBL" id="JAVFWL010000001">
    <property type="protein sequence ID" value="KAK6729100.1"/>
    <property type="molecule type" value="Genomic_DNA"/>
</dbReference>
<evidence type="ECO:0000313" key="2">
    <source>
        <dbReference type="EMBL" id="KAK6729100.1"/>
    </source>
</evidence>
<sequence>MTSPSLKSIQMDKLPLPAVISFIRAKVREGEVIRIGNKMFSKVFCIGQVVSCRPLRTLASTEYTIADLSEDASALKEISVLHREESFSTESDHVPFLTGSVVFIYGKLIRLKGVVAIQAICMRKVIHSDEYECLKMEAFLALQYHVKNPSGQTPVRCGQVSSLRASHFTPPSSSPAAGKRLTSATDSLAPTPKRPSFSRCSAPRNMMQGADTKNTIGTRQNNSGDMKETDSQDSFEDSVCFEK</sequence>
<gene>
    <name evidence="2" type="primary">Necator_chrI.g2384</name>
    <name evidence="2" type="ORF">RB195_006257</name>
</gene>
<dbReference type="Gene3D" id="2.40.50.140">
    <property type="entry name" value="Nucleic acid-binding proteins"/>
    <property type="match status" value="1"/>
</dbReference>
<feature type="region of interest" description="Disordered" evidence="1">
    <location>
        <begin position="164"/>
        <end position="243"/>
    </location>
</feature>
<name>A0ABR1BT84_NECAM</name>
<proteinExistence type="predicted"/>
<dbReference type="Proteomes" id="UP001303046">
    <property type="component" value="Unassembled WGS sequence"/>
</dbReference>
<protein>
    <submittedName>
        <fullName evidence="2">Uncharacterized protein</fullName>
    </submittedName>
</protein>